<evidence type="ECO:0000313" key="2">
    <source>
        <dbReference type="Proteomes" id="UP000094828"/>
    </source>
</evidence>
<gene>
    <name evidence="1" type="ORF">A6X21_17860</name>
</gene>
<dbReference type="EMBL" id="LYDR01000044">
    <property type="protein sequence ID" value="ODA34067.1"/>
    <property type="molecule type" value="Genomic_DNA"/>
</dbReference>
<reference evidence="1 2" key="1">
    <citation type="submission" date="2016-05" db="EMBL/GenBank/DDBJ databases">
        <title>Genomic and physiological characterization of Planctopirus sp. isolated from fresh water lake.</title>
        <authorList>
            <person name="Subhash Y."/>
            <person name="Ramana C."/>
        </authorList>
    </citation>
    <scope>NUCLEOTIDE SEQUENCE [LARGE SCALE GENOMIC DNA]</scope>
    <source>
        <strain evidence="1 2">JC280</strain>
    </source>
</reference>
<comment type="caution">
    <text evidence="1">The sequence shown here is derived from an EMBL/GenBank/DDBJ whole genome shotgun (WGS) entry which is preliminary data.</text>
</comment>
<dbReference type="Proteomes" id="UP000094828">
    <property type="component" value="Unassembled WGS sequence"/>
</dbReference>
<evidence type="ECO:0000313" key="1">
    <source>
        <dbReference type="EMBL" id="ODA34067.1"/>
    </source>
</evidence>
<sequence length="75" mass="8156">MFPWDYGDLMQPNSSCAASKEGTDKDPGHANLCAMLTARSEHAGLAFEFSSDKSKEHACSELQAWHATPSTILQV</sequence>
<name>A0A1C3ELE1_9PLAN</name>
<dbReference type="AlphaFoldDB" id="A0A1C3ELE1"/>
<accession>A0A1C3ELE1</accession>
<protein>
    <submittedName>
        <fullName evidence="1">Uncharacterized protein</fullName>
    </submittedName>
</protein>
<proteinExistence type="predicted"/>
<organism evidence="1 2">
    <name type="scientific">Planctopirus hydrillae</name>
    <dbReference type="NCBI Taxonomy" id="1841610"/>
    <lineage>
        <taxon>Bacteria</taxon>
        <taxon>Pseudomonadati</taxon>
        <taxon>Planctomycetota</taxon>
        <taxon>Planctomycetia</taxon>
        <taxon>Planctomycetales</taxon>
        <taxon>Planctomycetaceae</taxon>
        <taxon>Planctopirus</taxon>
    </lineage>
</organism>
<keyword evidence="2" id="KW-1185">Reference proteome</keyword>